<feature type="repeat" description="PPR" evidence="2">
    <location>
        <begin position="109"/>
        <end position="143"/>
    </location>
</feature>
<dbReference type="FunFam" id="1.25.40.10:FF:000627">
    <property type="entry name" value="Pentatricopeptide repeat-containing protein"/>
    <property type="match status" value="1"/>
</dbReference>
<dbReference type="InterPro" id="IPR002885">
    <property type="entry name" value="PPR_rpt"/>
</dbReference>
<evidence type="ECO:0000256" key="1">
    <source>
        <dbReference type="ARBA" id="ARBA00022737"/>
    </source>
</evidence>
<gene>
    <name evidence="3" type="ORF">RJ641_013343</name>
</gene>
<dbReference type="GO" id="GO:0009451">
    <property type="term" value="P:RNA modification"/>
    <property type="evidence" value="ECO:0007669"/>
    <property type="project" value="InterPro"/>
</dbReference>
<proteinExistence type="predicted"/>
<dbReference type="Gene3D" id="1.25.40.10">
    <property type="entry name" value="Tetratricopeptide repeat domain"/>
    <property type="match status" value="4"/>
</dbReference>
<evidence type="ECO:0000256" key="2">
    <source>
        <dbReference type="PROSITE-ProRule" id="PRU00708"/>
    </source>
</evidence>
<evidence type="ECO:0000313" key="4">
    <source>
        <dbReference type="Proteomes" id="UP001370490"/>
    </source>
</evidence>
<feature type="repeat" description="PPR" evidence="2">
    <location>
        <begin position="245"/>
        <end position="279"/>
    </location>
</feature>
<dbReference type="Proteomes" id="UP001370490">
    <property type="component" value="Unassembled WGS sequence"/>
</dbReference>
<comment type="caution">
    <text evidence="3">The sequence shown here is derived from an EMBL/GenBank/DDBJ whole genome shotgun (WGS) entry which is preliminary data.</text>
</comment>
<dbReference type="AlphaFoldDB" id="A0AAN8W9U2"/>
<dbReference type="FunFam" id="1.25.40.10:FF:000344">
    <property type="entry name" value="Pentatricopeptide repeat-containing protein"/>
    <property type="match status" value="1"/>
</dbReference>
<dbReference type="InterPro" id="IPR011990">
    <property type="entry name" value="TPR-like_helical_dom_sf"/>
</dbReference>
<dbReference type="InterPro" id="IPR046960">
    <property type="entry name" value="PPR_At4g14850-like_plant"/>
</dbReference>
<keyword evidence="1" id="KW-0677">Repeat</keyword>
<sequence length="524" mass="58659">MIESLVAGLKEYAGKGHISNAFRIFSQIRLRYNNNSPLSFGIVLQCLSYLLLSCTNVKSLPHGKQLHALVISLGLEQSSLLVPKMVSLYSAFDHTSDAHVITQNSYFLDPVPWNILISSYVRNGLFEEALLAYRQMIDKGIRPDNFTYPSVLKACGEVLDLDFGKEVHKSIEASCLEWNLYVQNALISMYGKCGDVGAARVLFDKMPERDAVSWNSMILGYASEGIWREAFELFKKMNAAGVEFNIITWNTIAGGCLRVGNYEGALKLLSEMRASSVHLDSVALIIGLGACSHIGARALNRGKGIHGFAVRSCLNQVDTVRNTLITMYARCKDLRHANTIFHHIEAKSIISWNSIISGYAYWDQSEEASFLFREMLFSGVEPNYVTIAGILPLCARVANLQHGKEFHCYITRRKWFMDYLLLWNALVDMYARSGKIVAAKRVFDLLTKKDEVTYTALIAGCSGFSPFLVEDTSNPKALEVYPLMSGLTKLMKEAGYVPTEDFFPEIENSDECSEEWSLNCAVNH</sequence>
<feature type="repeat" description="PPR" evidence="2">
    <location>
        <begin position="179"/>
        <end position="209"/>
    </location>
</feature>
<dbReference type="Pfam" id="PF13041">
    <property type="entry name" value="PPR_2"/>
    <property type="match status" value="2"/>
</dbReference>
<dbReference type="PANTHER" id="PTHR47926">
    <property type="entry name" value="PENTATRICOPEPTIDE REPEAT-CONTAINING PROTEIN"/>
    <property type="match status" value="1"/>
</dbReference>
<protein>
    <submittedName>
        <fullName evidence="3">Pentatricopeptide repeat</fullName>
    </submittedName>
</protein>
<dbReference type="Pfam" id="PF01535">
    <property type="entry name" value="PPR"/>
    <property type="match status" value="4"/>
</dbReference>
<keyword evidence="4" id="KW-1185">Reference proteome</keyword>
<dbReference type="EMBL" id="JBAMMX010000002">
    <property type="protein sequence ID" value="KAK6945799.1"/>
    <property type="molecule type" value="Genomic_DNA"/>
</dbReference>
<name>A0AAN8W9U2_9MAGN</name>
<feature type="repeat" description="PPR" evidence="2">
    <location>
        <begin position="348"/>
        <end position="382"/>
    </location>
</feature>
<evidence type="ECO:0000313" key="3">
    <source>
        <dbReference type="EMBL" id="KAK6945799.1"/>
    </source>
</evidence>
<dbReference type="GO" id="GO:0003723">
    <property type="term" value="F:RNA binding"/>
    <property type="evidence" value="ECO:0007669"/>
    <property type="project" value="InterPro"/>
</dbReference>
<dbReference type="NCBIfam" id="TIGR00756">
    <property type="entry name" value="PPR"/>
    <property type="match status" value="6"/>
</dbReference>
<dbReference type="PROSITE" id="PS51375">
    <property type="entry name" value="PPR"/>
    <property type="match status" value="5"/>
</dbReference>
<reference evidence="3 4" key="1">
    <citation type="submission" date="2023-12" db="EMBL/GenBank/DDBJ databases">
        <title>A high-quality genome assembly for Dillenia turbinata (Dilleniales).</title>
        <authorList>
            <person name="Chanderbali A."/>
        </authorList>
    </citation>
    <scope>NUCLEOTIDE SEQUENCE [LARGE SCALE GENOMIC DNA]</scope>
    <source>
        <strain evidence="3">LSX21</strain>
        <tissue evidence="3">Leaf</tissue>
    </source>
</reference>
<accession>A0AAN8W9U2</accession>
<organism evidence="3 4">
    <name type="scientific">Dillenia turbinata</name>
    <dbReference type="NCBI Taxonomy" id="194707"/>
    <lineage>
        <taxon>Eukaryota</taxon>
        <taxon>Viridiplantae</taxon>
        <taxon>Streptophyta</taxon>
        <taxon>Embryophyta</taxon>
        <taxon>Tracheophyta</taxon>
        <taxon>Spermatophyta</taxon>
        <taxon>Magnoliopsida</taxon>
        <taxon>eudicotyledons</taxon>
        <taxon>Gunneridae</taxon>
        <taxon>Pentapetalae</taxon>
        <taxon>Dilleniales</taxon>
        <taxon>Dilleniaceae</taxon>
        <taxon>Dillenia</taxon>
    </lineage>
</organism>
<feature type="repeat" description="PPR" evidence="2">
    <location>
        <begin position="210"/>
        <end position="244"/>
    </location>
</feature>